<dbReference type="InterPro" id="IPR010262">
    <property type="entry name" value="Arylsulfotransferase_bact"/>
</dbReference>
<dbReference type="Proteomes" id="UP000282322">
    <property type="component" value="Unassembled WGS sequence"/>
</dbReference>
<name>A0A3P3RAC8_9EURY</name>
<proteinExistence type="predicted"/>
<dbReference type="OrthoDB" id="306371at2157"/>
<keyword evidence="2" id="KW-0812">Transmembrane</keyword>
<sequence length="472" mass="52666">MEPKRLLPSRGRPDPSSEPVDRRPRMVLLGTIILLCAVVVVLGAVSGERSPSPPGEANASLGNTDTDIGYAFDNDTTGILSPGNTLITIQTHDWFGSNSGAARIVAPNGTTVWTYDQPNSRVFDGEVTDNDTVLMSVATEVTGDDCPEAYRSGAEESCVHNRVVELDPADNTVVWEYDWYDAFIAHHEVHDADRLDDGQTAIIDMGNSRAFTVDQDGDITWSWNATDHLSAGSAFQEQYGGPPQEHPEADWTHMNDIDKRPNGNFQLSIRNFDAVLEVDPRTNDIVDVIGKPGNTDLLNQQHNPQRLDNDTMLVADSENNRVIELDTDTEEIHWLYDGPADRGLQWPRDADRLPNGNTLVTDSRNFRVLEINPNGTIVWRYSLRDSRGIVYEADRLGVPEESVRDLTHRNNTTIDRTHPLINRIQSLESWAGFVFPGWVRLEELIAILCGSLASLGLLWQFVIGWLRGDRLY</sequence>
<dbReference type="SUPFAM" id="SSF63829">
    <property type="entry name" value="Calcium-dependent phosphotriesterase"/>
    <property type="match status" value="1"/>
</dbReference>
<keyword evidence="2" id="KW-0472">Membrane</keyword>
<dbReference type="PANTHER" id="PTHR35340:SF5">
    <property type="entry name" value="ASST-DOMAIN-CONTAINING PROTEIN"/>
    <property type="match status" value="1"/>
</dbReference>
<dbReference type="InterPro" id="IPR053143">
    <property type="entry name" value="Arylsulfate_ST"/>
</dbReference>
<dbReference type="Pfam" id="PF05935">
    <property type="entry name" value="Arylsulfotrans"/>
    <property type="match status" value="1"/>
</dbReference>
<feature type="region of interest" description="Disordered" evidence="1">
    <location>
        <begin position="1"/>
        <end position="22"/>
    </location>
</feature>
<feature type="transmembrane region" description="Helical" evidence="2">
    <location>
        <begin position="444"/>
        <end position="466"/>
    </location>
</feature>
<gene>
    <name evidence="3" type="ORF">EIK79_10470</name>
</gene>
<reference evidence="3 4" key="1">
    <citation type="submission" date="2018-11" db="EMBL/GenBank/DDBJ databases">
        <title>Taxonoimc description of Halomarina strain SPP-AMP-1.</title>
        <authorList>
            <person name="Pal Y."/>
            <person name="Srinivasana K."/>
            <person name="Verma A."/>
            <person name="Kumar P."/>
        </authorList>
    </citation>
    <scope>NUCLEOTIDE SEQUENCE [LARGE SCALE GENOMIC DNA]</scope>
    <source>
        <strain evidence="3 4">SPP-AMP-1</strain>
    </source>
</reference>
<dbReference type="EMBL" id="RRCH01000022">
    <property type="protein sequence ID" value="RRJ30335.1"/>
    <property type="molecule type" value="Genomic_DNA"/>
</dbReference>
<accession>A0A3P3RAC8</accession>
<keyword evidence="4" id="KW-1185">Reference proteome</keyword>
<dbReference type="AlphaFoldDB" id="A0A3P3RAC8"/>
<dbReference type="RefSeq" id="WP_124955069.1">
    <property type="nucleotide sequence ID" value="NZ_RRCH01000022.1"/>
</dbReference>
<dbReference type="GO" id="GO:0004062">
    <property type="term" value="F:aryl sulfotransferase activity"/>
    <property type="evidence" value="ECO:0007669"/>
    <property type="project" value="InterPro"/>
</dbReference>
<evidence type="ECO:0000313" key="3">
    <source>
        <dbReference type="EMBL" id="RRJ30335.1"/>
    </source>
</evidence>
<evidence type="ECO:0000256" key="2">
    <source>
        <dbReference type="SAM" id="Phobius"/>
    </source>
</evidence>
<keyword evidence="2" id="KW-1133">Transmembrane helix</keyword>
<dbReference type="Gene3D" id="2.120.10.30">
    <property type="entry name" value="TolB, C-terminal domain"/>
    <property type="match status" value="1"/>
</dbReference>
<dbReference type="InterPro" id="IPR011042">
    <property type="entry name" value="6-blade_b-propeller_TolB-like"/>
</dbReference>
<protein>
    <recommendedName>
        <fullName evidence="5">Arylsulfotransferase (Asst)</fullName>
    </recommendedName>
</protein>
<dbReference type="PANTHER" id="PTHR35340">
    <property type="entry name" value="PQQ ENZYME REPEAT PROTEIN-RELATED"/>
    <property type="match status" value="1"/>
</dbReference>
<evidence type="ECO:0000256" key="1">
    <source>
        <dbReference type="SAM" id="MobiDB-lite"/>
    </source>
</evidence>
<evidence type="ECO:0000313" key="4">
    <source>
        <dbReference type="Proteomes" id="UP000282322"/>
    </source>
</evidence>
<organism evidence="3 4">
    <name type="scientific">Halocatena pleomorpha</name>
    <dbReference type="NCBI Taxonomy" id="1785090"/>
    <lineage>
        <taxon>Archaea</taxon>
        <taxon>Methanobacteriati</taxon>
        <taxon>Methanobacteriota</taxon>
        <taxon>Stenosarchaea group</taxon>
        <taxon>Halobacteria</taxon>
        <taxon>Halobacteriales</taxon>
        <taxon>Natronomonadaceae</taxon>
        <taxon>Halocatena</taxon>
    </lineage>
</organism>
<evidence type="ECO:0008006" key="5">
    <source>
        <dbReference type="Google" id="ProtNLM"/>
    </source>
</evidence>
<comment type="caution">
    <text evidence="3">The sequence shown here is derived from an EMBL/GenBank/DDBJ whole genome shotgun (WGS) entry which is preliminary data.</text>
</comment>
<feature type="transmembrane region" description="Helical" evidence="2">
    <location>
        <begin position="26"/>
        <end position="45"/>
    </location>
</feature>